<organism evidence="2 3">
    <name type="scientific">Amycolatopsis saalfeldensis</name>
    <dbReference type="NCBI Taxonomy" id="394193"/>
    <lineage>
        <taxon>Bacteria</taxon>
        <taxon>Bacillati</taxon>
        <taxon>Actinomycetota</taxon>
        <taxon>Actinomycetes</taxon>
        <taxon>Pseudonocardiales</taxon>
        <taxon>Pseudonocardiaceae</taxon>
        <taxon>Amycolatopsis</taxon>
    </lineage>
</organism>
<dbReference type="Pfam" id="PF01863">
    <property type="entry name" value="YgjP-like"/>
    <property type="match status" value="1"/>
</dbReference>
<dbReference type="RefSeq" id="WP_091622450.1">
    <property type="nucleotide sequence ID" value="NZ_FOEF01000014.1"/>
</dbReference>
<gene>
    <name evidence="2" type="ORF">SAMN04489732_114204</name>
</gene>
<reference evidence="2 3" key="1">
    <citation type="submission" date="2016-10" db="EMBL/GenBank/DDBJ databases">
        <authorList>
            <person name="de Groot N.N."/>
        </authorList>
    </citation>
    <scope>NUCLEOTIDE SEQUENCE [LARGE SCALE GENOMIC DNA]</scope>
    <source>
        <strain evidence="2 3">DSM 44993</strain>
    </source>
</reference>
<dbReference type="InterPro" id="IPR002725">
    <property type="entry name" value="YgjP-like_metallopeptidase"/>
</dbReference>
<accession>A0A1H8YEL0</accession>
<dbReference type="EMBL" id="FOEF01000014">
    <property type="protein sequence ID" value="SEP50575.1"/>
    <property type="molecule type" value="Genomic_DNA"/>
</dbReference>
<sequence>MNSPDRYQTALATLQLPDEWQVDVAVRPRRRRVGIEVKPGGAVAVLVPPLADPEQIVRFVRSRRRWITEKVDLAVRLAPDHPVKELVNGDEFDLLGQRYQLQLVATPPAGIEQLPAATADRILYARAQRPEQVRQAIIGWYRQVGLDWVKREGRQYEQDGRIGGLRYEVRDLGRHRWGLYRGEPKHITALHWAVFGLPVHLAEYVLVHEQAHATRPGGRAHGAAWQRRMNLWMPDWRQRQLELAEVGRHCWLGDCRLPGAAV</sequence>
<evidence type="ECO:0000259" key="1">
    <source>
        <dbReference type="Pfam" id="PF01863"/>
    </source>
</evidence>
<dbReference type="Proteomes" id="UP000198582">
    <property type="component" value="Unassembled WGS sequence"/>
</dbReference>
<dbReference type="Gene3D" id="3.30.2010.10">
    <property type="entry name" value="Metalloproteases ('zincins'), catalytic domain"/>
    <property type="match status" value="1"/>
</dbReference>
<protein>
    <recommendedName>
        <fullName evidence="1">YgjP-like metallopeptidase domain-containing protein</fullName>
    </recommendedName>
</protein>
<dbReference type="PANTHER" id="PTHR30399:SF1">
    <property type="entry name" value="UTP PYROPHOSPHATASE"/>
    <property type="match status" value="1"/>
</dbReference>
<proteinExistence type="predicted"/>
<dbReference type="STRING" id="394193.SAMN04489732_114204"/>
<evidence type="ECO:0000313" key="3">
    <source>
        <dbReference type="Proteomes" id="UP000198582"/>
    </source>
</evidence>
<dbReference type="OrthoDB" id="9811177at2"/>
<keyword evidence="3" id="KW-1185">Reference proteome</keyword>
<feature type="domain" description="YgjP-like metallopeptidase" evidence="1">
    <location>
        <begin position="31"/>
        <end position="244"/>
    </location>
</feature>
<evidence type="ECO:0000313" key="2">
    <source>
        <dbReference type="EMBL" id="SEP50575.1"/>
    </source>
</evidence>
<dbReference type="PANTHER" id="PTHR30399">
    <property type="entry name" value="UNCHARACTERIZED PROTEIN YGJP"/>
    <property type="match status" value="1"/>
</dbReference>
<dbReference type="AlphaFoldDB" id="A0A1H8YEL0"/>
<dbReference type="InterPro" id="IPR053136">
    <property type="entry name" value="UTP_pyrophosphatase-like"/>
</dbReference>
<name>A0A1H8YEL0_9PSEU</name>